<reference evidence="2" key="1">
    <citation type="submission" date="2016-08" db="EMBL/GenBank/DDBJ databases">
        <title>Complete Genome Seqeunce of Paenibacillus sp. BIHB 4019 from tea rhizoplane.</title>
        <authorList>
            <person name="Thakur R."/>
            <person name="Swarnkar M.K."/>
            <person name="Gulati A."/>
        </authorList>
    </citation>
    <scope>NUCLEOTIDE SEQUENCE [LARGE SCALE GENOMIC DNA]</scope>
    <source>
        <strain evidence="2">BIHB4019</strain>
    </source>
</reference>
<keyword evidence="1" id="KW-0472">Membrane</keyword>
<dbReference type="EMBL" id="CP016808">
    <property type="protein sequence ID" value="ANY66169.1"/>
    <property type="molecule type" value="Genomic_DNA"/>
</dbReference>
<evidence type="ECO:0000313" key="2">
    <source>
        <dbReference type="EMBL" id="ANY66169.1"/>
    </source>
</evidence>
<accession>A0A1B2DEQ8</accession>
<gene>
    <name evidence="2" type="ORF">BBD42_06615</name>
</gene>
<proteinExistence type="predicted"/>
<feature type="transmembrane region" description="Helical" evidence="1">
    <location>
        <begin position="85"/>
        <end position="103"/>
    </location>
</feature>
<name>A0A1B2DEQ8_9BACL</name>
<protein>
    <submittedName>
        <fullName evidence="2">Uncharacterized protein</fullName>
    </submittedName>
</protein>
<dbReference type="AlphaFoldDB" id="A0A1B2DEQ8"/>
<keyword evidence="1" id="KW-0812">Transmembrane</keyword>
<keyword evidence="1" id="KW-1133">Transmembrane helix</keyword>
<organism evidence="2">
    <name type="scientific">Paenibacillus sp. BIHB 4019</name>
    <dbReference type="NCBI Taxonomy" id="1870819"/>
    <lineage>
        <taxon>Bacteria</taxon>
        <taxon>Bacillati</taxon>
        <taxon>Bacillota</taxon>
        <taxon>Bacilli</taxon>
        <taxon>Bacillales</taxon>
        <taxon>Paenibacillaceae</taxon>
        <taxon>Paenibacillus</taxon>
    </lineage>
</organism>
<feature type="transmembrane region" description="Helical" evidence="1">
    <location>
        <begin position="62"/>
        <end position="79"/>
    </location>
</feature>
<evidence type="ECO:0000256" key="1">
    <source>
        <dbReference type="SAM" id="Phobius"/>
    </source>
</evidence>
<sequence>MMKKIPVQLNPYIKTRQAYEKLKICRSCGRFTILGDKICPSCGKSSLIKLEKKASSLQRRGFVKETILILALVAAGIFFSESTLQTSLCAAGGVTALILLWMLRRNTSAERRSYQLGKLLQRESFKLVDGLRLDREAAIEVFHNDEKQQAYEMLREIGTLVRTDQIKVEQILLLQSFVLRNDMDLMLEPLLLDHFNPDLVQYIGELTKLKRGLLKEKAFRYALIHEAQILRMKDGEQILVGIAGAAVRLKRYVILYPHLVMRYARKLPKDRFLRLYNVIRHNPQHNWGALGTEVFEIYNEKYKWDTQFQ</sequence>